<evidence type="ECO:0000313" key="2">
    <source>
        <dbReference type="Proteomes" id="UP001427805"/>
    </source>
</evidence>
<gene>
    <name evidence="1" type="ORF">TPR58_00580</name>
</gene>
<sequence>MTLALLLIAADPETAVEAERAFAQAAQTDGQWTAFRRYSTPDAVIFTPQPKKAHEALPKKDPPNAIEWWPAESYVACDGSAAVNTGPWKLQQSQGFFTTIWVRQADGHHKWVYDGGDALTTPRLRPAEPKVRVATCADTPISRAQDPVDPSVVSDGGESSDGTLAWMWQVAADGSRSLDVYMWNGQDFESVIQDRVGAPK</sequence>
<dbReference type="Proteomes" id="UP001427805">
    <property type="component" value="Unassembled WGS sequence"/>
</dbReference>
<organism evidence="1 2">
    <name type="scientific">Sphingomonas rustica</name>
    <dbReference type="NCBI Taxonomy" id="3103142"/>
    <lineage>
        <taxon>Bacteria</taxon>
        <taxon>Pseudomonadati</taxon>
        <taxon>Pseudomonadota</taxon>
        <taxon>Alphaproteobacteria</taxon>
        <taxon>Sphingomonadales</taxon>
        <taxon>Sphingomonadaceae</taxon>
        <taxon>Sphingomonas</taxon>
    </lineage>
</organism>
<dbReference type="Gene3D" id="3.10.450.50">
    <property type="match status" value="1"/>
</dbReference>
<dbReference type="InterPro" id="IPR032710">
    <property type="entry name" value="NTF2-like_dom_sf"/>
</dbReference>
<proteinExistence type="predicted"/>
<name>A0ABV0B214_9SPHN</name>
<reference evidence="1 2" key="1">
    <citation type="submission" date="2024-05" db="EMBL/GenBank/DDBJ databases">
        <title>Sphingomonas sp. HF-S3 16S ribosomal RNA gene Genome sequencing and assembly.</title>
        <authorList>
            <person name="Lee H."/>
        </authorList>
    </citation>
    <scope>NUCLEOTIDE SEQUENCE [LARGE SCALE GENOMIC DNA]</scope>
    <source>
        <strain evidence="1 2">HF-S3</strain>
    </source>
</reference>
<protein>
    <submittedName>
        <fullName evidence="1">Uncharacterized protein</fullName>
    </submittedName>
</protein>
<comment type="caution">
    <text evidence="1">The sequence shown here is derived from an EMBL/GenBank/DDBJ whole genome shotgun (WGS) entry which is preliminary data.</text>
</comment>
<evidence type="ECO:0000313" key="1">
    <source>
        <dbReference type="EMBL" id="MEN3745643.1"/>
    </source>
</evidence>
<keyword evidence="2" id="KW-1185">Reference proteome</keyword>
<dbReference type="SUPFAM" id="SSF54427">
    <property type="entry name" value="NTF2-like"/>
    <property type="match status" value="1"/>
</dbReference>
<dbReference type="EMBL" id="JBDIZK010000001">
    <property type="protein sequence ID" value="MEN3745643.1"/>
    <property type="molecule type" value="Genomic_DNA"/>
</dbReference>
<accession>A0ABV0B214</accession>